<evidence type="ECO:0000313" key="5">
    <source>
        <dbReference type="EMBL" id="GAA4628744.1"/>
    </source>
</evidence>
<accession>A0ABP8UF98</accession>
<comment type="caution">
    <text evidence="5">The sequence shown here is derived from an EMBL/GenBank/DDBJ whole genome shotgun (WGS) entry which is preliminary data.</text>
</comment>
<dbReference type="InterPro" id="IPR036390">
    <property type="entry name" value="WH_DNA-bd_sf"/>
</dbReference>
<proteinExistence type="predicted"/>
<keyword evidence="6" id="KW-1185">Reference proteome</keyword>
<dbReference type="PROSITE" id="PS50995">
    <property type="entry name" value="HTH_MARR_2"/>
    <property type="match status" value="1"/>
</dbReference>
<dbReference type="Pfam" id="PF01047">
    <property type="entry name" value="MarR"/>
    <property type="match status" value="1"/>
</dbReference>
<reference evidence="6" key="1">
    <citation type="journal article" date="2019" name="Int. J. Syst. Evol. Microbiol.">
        <title>The Global Catalogue of Microorganisms (GCM) 10K type strain sequencing project: providing services to taxonomists for standard genome sequencing and annotation.</title>
        <authorList>
            <consortium name="The Broad Institute Genomics Platform"/>
            <consortium name="The Broad Institute Genome Sequencing Center for Infectious Disease"/>
            <person name="Wu L."/>
            <person name="Ma J."/>
        </authorList>
    </citation>
    <scope>NUCLEOTIDE SEQUENCE [LARGE SCALE GENOMIC DNA]</scope>
    <source>
        <strain evidence="6">JCM 17939</strain>
    </source>
</reference>
<dbReference type="PANTHER" id="PTHR39515:SF2">
    <property type="entry name" value="HTH-TYPE TRANSCRIPTIONAL REGULATOR RV0880"/>
    <property type="match status" value="1"/>
</dbReference>
<protein>
    <submittedName>
        <fullName evidence="5">MarR family transcriptional regulator</fullName>
    </submittedName>
</protein>
<dbReference type="PROSITE" id="PS01117">
    <property type="entry name" value="HTH_MARR_1"/>
    <property type="match status" value="1"/>
</dbReference>
<organism evidence="5 6">
    <name type="scientific">Actinoallomurus vinaceus</name>
    <dbReference type="NCBI Taxonomy" id="1080074"/>
    <lineage>
        <taxon>Bacteria</taxon>
        <taxon>Bacillati</taxon>
        <taxon>Actinomycetota</taxon>
        <taxon>Actinomycetes</taxon>
        <taxon>Streptosporangiales</taxon>
        <taxon>Thermomonosporaceae</taxon>
        <taxon>Actinoallomurus</taxon>
    </lineage>
</organism>
<evidence type="ECO:0000313" key="6">
    <source>
        <dbReference type="Proteomes" id="UP001501442"/>
    </source>
</evidence>
<dbReference type="PRINTS" id="PR00598">
    <property type="entry name" value="HTHMARR"/>
</dbReference>
<name>A0ABP8UF98_9ACTN</name>
<evidence type="ECO:0000256" key="2">
    <source>
        <dbReference type="ARBA" id="ARBA00023125"/>
    </source>
</evidence>
<dbReference type="InterPro" id="IPR036388">
    <property type="entry name" value="WH-like_DNA-bd_sf"/>
</dbReference>
<dbReference type="PANTHER" id="PTHR39515">
    <property type="entry name" value="CONSERVED PROTEIN"/>
    <property type="match status" value="1"/>
</dbReference>
<evidence type="ECO:0000259" key="4">
    <source>
        <dbReference type="PROSITE" id="PS50995"/>
    </source>
</evidence>
<dbReference type="SMART" id="SM00347">
    <property type="entry name" value="HTH_MARR"/>
    <property type="match status" value="1"/>
</dbReference>
<dbReference type="InterPro" id="IPR023187">
    <property type="entry name" value="Tscrpt_reg_MarR-type_CS"/>
</dbReference>
<keyword evidence="1" id="KW-0805">Transcription regulation</keyword>
<keyword evidence="2" id="KW-0238">DNA-binding</keyword>
<evidence type="ECO:0000256" key="1">
    <source>
        <dbReference type="ARBA" id="ARBA00023015"/>
    </source>
</evidence>
<gene>
    <name evidence="5" type="ORF">GCM10023196_046380</name>
</gene>
<evidence type="ECO:0000256" key="3">
    <source>
        <dbReference type="ARBA" id="ARBA00023163"/>
    </source>
</evidence>
<keyword evidence="3" id="KW-0804">Transcription</keyword>
<sequence>MTDEPDVQQISEALLAGITMLVRRVRQVQVDDELSLHESSALKRLNRAGPTTPSALARLEQITPQSMGRTLAGLEARGLVERRPDPQDGRRVFLSLTEAGGQALLTRRNTRIETIAAALSSDFTRPEQEQLMAAARLIERLAEGL</sequence>
<dbReference type="EMBL" id="BAABHK010000006">
    <property type="protein sequence ID" value="GAA4628744.1"/>
    <property type="molecule type" value="Genomic_DNA"/>
</dbReference>
<dbReference type="InterPro" id="IPR052526">
    <property type="entry name" value="HTH-type_Bedaq_tolerance"/>
</dbReference>
<dbReference type="Gene3D" id="1.10.10.10">
    <property type="entry name" value="Winged helix-like DNA-binding domain superfamily/Winged helix DNA-binding domain"/>
    <property type="match status" value="1"/>
</dbReference>
<dbReference type="RefSeq" id="WP_345433042.1">
    <property type="nucleotide sequence ID" value="NZ_BAABHK010000006.1"/>
</dbReference>
<dbReference type="Gene3D" id="1.10.287.100">
    <property type="match status" value="1"/>
</dbReference>
<dbReference type="InterPro" id="IPR000835">
    <property type="entry name" value="HTH_MarR-typ"/>
</dbReference>
<dbReference type="SUPFAM" id="SSF46785">
    <property type="entry name" value="Winged helix' DNA-binding domain"/>
    <property type="match status" value="1"/>
</dbReference>
<feature type="domain" description="HTH marR-type" evidence="4">
    <location>
        <begin position="11"/>
        <end position="140"/>
    </location>
</feature>
<dbReference type="Proteomes" id="UP001501442">
    <property type="component" value="Unassembled WGS sequence"/>
</dbReference>